<proteinExistence type="predicted"/>
<evidence type="ECO:0000313" key="8">
    <source>
        <dbReference type="Proteomes" id="UP001642360"/>
    </source>
</evidence>
<dbReference type="AlphaFoldDB" id="A0ABC8SE32"/>
<organism evidence="7 8">
    <name type="scientific">Ilex paraguariensis</name>
    <name type="common">yerba mate</name>
    <dbReference type="NCBI Taxonomy" id="185542"/>
    <lineage>
        <taxon>Eukaryota</taxon>
        <taxon>Viridiplantae</taxon>
        <taxon>Streptophyta</taxon>
        <taxon>Embryophyta</taxon>
        <taxon>Tracheophyta</taxon>
        <taxon>Spermatophyta</taxon>
        <taxon>Magnoliopsida</taxon>
        <taxon>eudicotyledons</taxon>
        <taxon>Gunneridae</taxon>
        <taxon>Pentapetalae</taxon>
        <taxon>asterids</taxon>
        <taxon>campanulids</taxon>
        <taxon>Aquifoliales</taxon>
        <taxon>Aquifoliaceae</taxon>
        <taxon>Ilex</taxon>
    </lineage>
</organism>
<evidence type="ECO:0000256" key="3">
    <source>
        <dbReference type="ARBA" id="ARBA00022692"/>
    </source>
</evidence>
<evidence type="ECO:0000256" key="6">
    <source>
        <dbReference type="SAM" id="Phobius"/>
    </source>
</evidence>
<keyword evidence="3 6" id="KW-0812">Transmembrane</keyword>
<keyword evidence="4 6" id="KW-1133">Transmembrane helix</keyword>
<feature type="transmembrane region" description="Helical" evidence="6">
    <location>
        <begin position="123"/>
        <end position="147"/>
    </location>
</feature>
<dbReference type="PANTHER" id="PTHR21320">
    <property type="entry name" value="CYTOCHROME C OXIDASE ASSEMBLY PROTEIN COX11-RELATED"/>
    <property type="match status" value="1"/>
</dbReference>
<dbReference type="InterPro" id="IPR007533">
    <property type="entry name" value="Cyt_c_oxidase_assmbl_CtaG"/>
</dbReference>
<dbReference type="GO" id="GO:0005743">
    <property type="term" value="C:mitochondrial inner membrane"/>
    <property type="evidence" value="ECO:0007669"/>
    <property type="project" value="UniProtKB-SubCell"/>
</dbReference>
<evidence type="ECO:0000256" key="1">
    <source>
        <dbReference type="ARBA" id="ARBA00004007"/>
    </source>
</evidence>
<evidence type="ECO:0000256" key="2">
    <source>
        <dbReference type="ARBA" id="ARBA00004243"/>
    </source>
</evidence>
<sequence>MLPHILLLERSSLLPASTEPSVDLSVAVKAVATSLSLKEEKIAAYLNKYYFLGANNTSYAREYGFGLGRLMSRSEFSKVSLDRCNGFLPLRTRSLERSSPFLSFHRQYVPTPISREQKSTKMLVYLTGLVFAMVGCSYAAVPLYRRFCQATGYGGTVQRKEVRSRFMIRKMFIFLDYWVMTQVLLFIQSVEEKIVRHAQDGTITTREIVVQFNADVADGMPWKFVPTQREVRVKPGESALAFYTAENRSSTPITGVSTYNVTPMKGNERPLQSRKQPCLVLHDSIESGDLTPHIHMVRGDQGQKHDYGEQQTSALIPLSLLIWLLAAVYFNKIQCFCFEEQRLLPGEQIDMPVFFYIDPEFETDPKMDGISNLILSYTFFKISEE</sequence>
<keyword evidence="8" id="KW-1185">Reference proteome</keyword>
<dbReference type="Gene3D" id="2.60.370.10">
    <property type="entry name" value="Ctag/Cox11"/>
    <property type="match status" value="1"/>
</dbReference>
<comment type="function">
    <text evidence="1">Exerts its effect at some terminal stage of cytochrome c oxidase synthesis, probably by being involved in the insertion of the copper B into subunit I.</text>
</comment>
<dbReference type="SUPFAM" id="SSF110111">
    <property type="entry name" value="Ctag/Cox11"/>
    <property type="match status" value="2"/>
</dbReference>
<reference evidence="7 8" key="1">
    <citation type="submission" date="2024-02" db="EMBL/GenBank/DDBJ databases">
        <authorList>
            <person name="Vignale AGUSTIN F."/>
            <person name="Sosa J E."/>
            <person name="Modenutti C."/>
        </authorList>
    </citation>
    <scope>NUCLEOTIDE SEQUENCE [LARGE SCALE GENOMIC DNA]</scope>
</reference>
<comment type="caution">
    <text evidence="7">The sequence shown here is derived from an EMBL/GenBank/DDBJ whole genome shotgun (WGS) entry which is preliminary data.</text>
</comment>
<feature type="transmembrane region" description="Helical" evidence="6">
    <location>
        <begin position="167"/>
        <end position="187"/>
    </location>
</feature>
<dbReference type="InterPro" id="IPR023471">
    <property type="entry name" value="CtaG/Cox11_dom_sf"/>
</dbReference>
<protein>
    <submittedName>
        <fullName evidence="7">Uncharacterized protein</fullName>
    </submittedName>
</protein>
<evidence type="ECO:0000313" key="7">
    <source>
        <dbReference type="EMBL" id="CAK9155132.1"/>
    </source>
</evidence>
<gene>
    <name evidence="7" type="ORF">ILEXP_LOCUS23524</name>
</gene>
<name>A0ABC8SE32_9AQUA</name>
<keyword evidence="5 6" id="KW-0472">Membrane</keyword>
<comment type="subcellular location">
    <subcellularLocation>
        <location evidence="2">Mitochondrion inner membrane</location>
        <topology evidence="2">Single-pass membrane protein</topology>
        <orientation evidence="2">Intermembrane side</orientation>
    </subcellularLocation>
</comment>
<evidence type="ECO:0000256" key="4">
    <source>
        <dbReference type="ARBA" id="ARBA00022989"/>
    </source>
</evidence>
<evidence type="ECO:0000256" key="5">
    <source>
        <dbReference type="ARBA" id="ARBA00023136"/>
    </source>
</evidence>
<dbReference type="EMBL" id="CAUOFW020002640">
    <property type="protein sequence ID" value="CAK9155132.1"/>
    <property type="molecule type" value="Genomic_DNA"/>
</dbReference>
<dbReference type="Proteomes" id="UP001642360">
    <property type="component" value="Unassembled WGS sequence"/>
</dbReference>
<accession>A0ABC8SE32</accession>
<dbReference type="Pfam" id="PF04442">
    <property type="entry name" value="CtaG_Cox11"/>
    <property type="match status" value="2"/>
</dbReference>
<dbReference type="PANTHER" id="PTHR21320:SF3">
    <property type="entry name" value="CYTOCHROME C OXIDASE ASSEMBLY PROTEIN COX11, MITOCHONDRIAL-RELATED"/>
    <property type="match status" value="1"/>
</dbReference>